<dbReference type="AlphaFoldDB" id="A0A365L2M3"/>
<gene>
    <name evidence="2" type="ORF">DP120_04655</name>
</gene>
<proteinExistence type="predicted"/>
<keyword evidence="1" id="KW-0472">Membrane</keyword>
<evidence type="ECO:0000313" key="2">
    <source>
        <dbReference type="EMBL" id="RAZ79678.1"/>
    </source>
</evidence>
<feature type="transmembrane region" description="Helical" evidence="1">
    <location>
        <begin position="56"/>
        <end position="74"/>
    </location>
</feature>
<protein>
    <submittedName>
        <fullName evidence="2">Uncharacterized protein</fullName>
    </submittedName>
</protein>
<name>A0A365L2M3_9BACL</name>
<keyword evidence="1" id="KW-0812">Transmembrane</keyword>
<keyword evidence="3" id="KW-1185">Reference proteome</keyword>
<dbReference type="Proteomes" id="UP000251002">
    <property type="component" value="Unassembled WGS sequence"/>
</dbReference>
<reference evidence="2 3" key="1">
    <citation type="submission" date="2018-06" db="EMBL/GenBank/DDBJ databases">
        <title>The draft genome sequences of strains SCU63 and S1.</title>
        <authorList>
            <person name="Gan L."/>
        </authorList>
    </citation>
    <scope>NUCLEOTIDE SEQUENCE [LARGE SCALE GENOMIC DNA]</scope>
    <source>
        <strain evidence="2 3">SCU63</strain>
    </source>
</reference>
<evidence type="ECO:0000313" key="3">
    <source>
        <dbReference type="Proteomes" id="UP000251002"/>
    </source>
</evidence>
<keyword evidence="1" id="KW-1133">Transmembrane helix</keyword>
<organism evidence="2 3">
    <name type="scientific">Planococcus halotolerans</name>
    <dbReference type="NCBI Taxonomy" id="2233542"/>
    <lineage>
        <taxon>Bacteria</taxon>
        <taxon>Bacillati</taxon>
        <taxon>Bacillota</taxon>
        <taxon>Bacilli</taxon>
        <taxon>Bacillales</taxon>
        <taxon>Caryophanaceae</taxon>
        <taxon>Planococcus</taxon>
    </lineage>
</organism>
<sequence length="83" mass="9055">MAIALSILGAASLGQNYTQSLIPEANDGLGISNTIAYWIIGEDGWSQEVFKNMFEISLIVSLILIVTYPIVTVIETKLERKPA</sequence>
<dbReference type="EMBL" id="QLZR01000002">
    <property type="protein sequence ID" value="RAZ79678.1"/>
    <property type="molecule type" value="Genomic_DNA"/>
</dbReference>
<comment type="caution">
    <text evidence="2">The sequence shown here is derived from an EMBL/GenBank/DDBJ whole genome shotgun (WGS) entry which is preliminary data.</text>
</comment>
<evidence type="ECO:0000256" key="1">
    <source>
        <dbReference type="SAM" id="Phobius"/>
    </source>
</evidence>
<accession>A0A365L2M3</accession>